<reference evidence="2" key="1">
    <citation type="submission" date="2020-07" db="EMBL/GenBank/DDBJ databases">
        <authorList>
            <person name="Pettersson B.M.F."/>
            <person name="Behra P.R.K."/>
            <person name="Ramesh M."/>
            <person name="Das S."/>
            <person name="Dasgupta S."/>
            <person name="Kirsebom L.A."/>
        </authorList>
    </citation>
    <scope>NUCLEOTIDE SEQUENCE</scope>
    <source>
        <strain evidence="2">DSM 44838</strain>
    </source>
</reference>
<reference evidence="2" key="2">
    <citation type="journal article" date="2022" name="BMC Genomics">
        <title>Comparative genome analysis of mycobacteria focusing on tRNA and non-coding RNA.</title>
        <authorList>
            <person name="Behra P.R.K."/>
            <person name="Pettersson B.M.F."/>
            <person name="Ramesh M."/>
            <person name="Das S."/>
            <person name="Dasgupta S."/>
            <person name="Kirsebom L.A."/>
        </authorList>
    </citation>
    <scope>NUCLEOTIDE SEQUENCE</scope>
    <source>
        <strain evidence="2">DSM 44838</strain>
    </source>
</reference>
<feature type="transmembrane region" description="Helical" evidence="1">
    <location>
        <begin position="16"/>
        <end position="39"/>
    </location>
</feature>
<organism evidence="2 3">
    <name type="scientific">Mycobacterium yunnanensis</name>
    <dbReference type="NCBI Taxonomy" id="368477"/>
    <lineage>
        <taxon>Bacteria</taxon>
        <taxon>Bacillati</taxon>
        <taxon>Actinomycetota</taxon>
        <taxon>Actinomycetes</taxon>
        <taxon>Mycobacteriales</taxon>
        <taxon>Mycobacteriaceae</taxon>
        <taxon>Mycobacterium</taxon>
    </lineage>
</organism>
<dbReference type="EMBL" id="JACKVK010000001">
    <property type="protein sequence ID" value="MCV7419428.1"/>
    <property type="molecule type" value="Genomic_DNA"/>
</dbReference>
<keyword evidence="1" id="KW-0812">Transmembrane</keyword>
<keyword evidence="1" id="KW-0472">Membrane</keyword>
<evidence type="ECO:0000256" key="1">
    <source>
        <dbReference type="SAM" id="Phobius"/>
    </source>
</evidence>
<feature type="transmembrane region" description="Helical" evidence="1">
    <location>
        <begin position="45"/>
        <end position="65"/>
    </location>
</feature>
<gene>
    <name evidence="2" type="ORF">H7K45_02645</name>
</gene>
<dbReference type="RefSeq" id="WP_263994179.1">
    <property type="nucleotide sequence ID" value="NZ_JACKVK010000001.1"/>
</dbReference>
<keyword evidence="1" id="KW-1133">Transmembrane helix</keyword>
<protein>
    <submittedName>
        <fullName evidence="2">Uncharacterized protein</fullName>
    </submittedName>
</protein>
<dbReference type="AlphaFoldDB" id="A0A9X2YHC8"/>
<sequence>MTEQKTTYNDDPSAEFLATAGLVTMLGTVVSGVIALVSLGAGHAMSAAILGTVALLSFALSLFLFSVDSKRSEGGALPFPSWLRAEPETAAEVAA</sequence>
<evidence type="ECO:0000313" key="3">
    <source>
        <dbReference type="Proteomes" id="UP001141629"/>
    </source>
</evidence>
<accession>A0A9X2YHC8</accession>
<name>A0A9X2YHC8_9MYCO</name>
<dbReference type="Proteomes" id="UP001141629">
    <property type="component" value="Unassembled WGS sequence"/>
</dbReference>
<proteinExistence type="predicted"/>
<comment type="caution">
    <text evidence="2">The sequence shown here is derived from an EMBL/GenBank/DDBJ whole genome shotgun (WGS) entry which is preliminary data.</text>
</comment>
<evidence type="ECO:0000313" key="2">
    <source>
        <dbReference type="EMBL" id="MCV7419428.1"/>
    </source>
</evidence>
<keyword evidence="3" id="KW-1185">Reference proteome</keyword>